<proteinExistence type="predicted"/>
<accession>A0A7W5UV48</accession>
<feature type="region of interest" description="Disordered" evidence="1">
    <location>
        <begin position="24"/>
        <end position="47"/>
    </location>
</feature>
<reference evidence="2 3" key="1">
    <citation type="submission" date="2020-08" db="EMBL/GenBank/DDBJ databases">
        <title>Sequencing the genomes of 1000 actinobacteria strains.</title>
        <authorList>
            <person name="Klenk H.-P."/>
        </authorList>
    </citation>
    <scope>NUCLEOTIDE SEQUENCE [LARGE SCALE GENOMIC DNA]</scope>
    <source>
        <strain evidence="2 3">DSM 44320</strain>
    </source>
</reference>
<protein>
    <submittedName>
        <fullName evidence="2">Uncharacterized protein</fullName>
    </submittedName>
</protein>
<evidence type="ECO:0000313" key="3">
    <source>
        <dbReference type="Proteomes" id="UP000579945"/>
    </source>
</evidence>
<comment type="caution">
    <text evidence="2">The sequence shown here is derived from an EMBL/GenBank/DDBJ whole genome shotgun (WGS) entry which is preliminary data.</text>
</comment>
<evidence type="ECO:0000256" key="1">
    <source>
        <dbReference type="SAM" id="MobiDB-lite"/>
    </source>
</evidence>
<dbReference type="RefSeq" id="WP_221240943.1">
    <property type="nucleotide sequence ID" value="NZ_BAAAXX010000105.1"/>
</dbReference>
<dbReference type="GeneID" id="95396003"/>
<name>A0A7W5UV48_9ACTN</name>
<organism evidence="2 3">
    <name type="scientific">Nonomuraea dietziae</name>
    <dbReference type="NCBI Taxonomy" id="65515"/>
    <lineage>
        <taxon>Bacteria</taxon>
        <taxon>Bacillati</taxon>
        <taxon>Actinomycetota</taxon>
        <taxon>Actinomycetes</taxon>
        <taxon>Streptosporangiales</taxon>
        <taxon>Streptosporangiaceae</taxon>
        <taxon>Nonomuraea</taxon>
    </lineage>
</organism>
<dbReference type="AlphaFoldDB" id="A0A7W5UV48"/>
<gene>
    <name evidence="2" type="ORF">FHR33_001066</name>
</gene>
<sequence>MAGTRAVVDLRGITTVRRHAKERVERRLAPAEPRNEASGEDRTGFWR</sequence>
<dbReference type="Proteomes" id="UP000579945">
    <property type="component" value="Unassembled WGS sequence"/>
</dbReference>
<evidence type="ECO:0000313" key="2">
    <source>
        <dbReference type="EMBL" id="MBB3725206.1"/>
    </source>
</evidence>
<dbReference type="EMBL" id="JACIBV010000001">
    <property type="protein sequence ID" value="MBB3725206.1"/>
    <property type="molecule type" value="Genomic_DNA"/>
</dbReference>
<keyword evidence="3" id="KW-1185">Reference proteome</keyword>